<dbReference type="InterPro" id="IPR001680">
    <property type="entry name" value="WD40_rpt"/>
</dbReference>
<dbReference type="InterPro" id="IPR055439">
    <property type="entry name" value="Beta-prop_EML_1st"/>
</dbReference>
<dbReference type="PROSITE" id="PS00018">
    <property type="entry name" value="EF_HAND_1"/>
    <property type="match status" value="3"/>
</dbReference>
<dbReference type="GO" id="GO:0005509">
    <property type="term" value="F:calcium ion binding"/>
    <property type="evidence" value="ECO:0007669"/>
    <property type="project" value="InterPro"/>
</dbReference>
<keyword evidence="3" id="KW-0677">Repeat</keyword>
<dbReference type="PROSITE" id="PS50082">
    <property type="entry name" value="WD_REPEATS_2"/>
    <property type="match status" value="3"/>
</dbReference>
<comment type="similarity">
    <text evidence="1">Belongs to the WD repeat EMAP family.</text>
</comment>
<dbReference type="SMART" id="SM00320">
    <property type="entry name" value="WD40"/>
    <property type="match status" value="28"/>
</dbReference>
<dbReference type="PROSITE" id="PS50294">
    <property type="entry name" value="WD_REPEATS_REGION"/>
    <property type="match status" value="1"/>
</dbReference>
<dbReference type="EMBL" id="CAMPGE010019843">
    <property type="protein sequence ID" value="CAI2378147.1"/>
    <property type="molecule type" value="Genomic_DNA"/>
</dbReference>
<feature type="domain" description="EF-hand" evidence="7">
    <location>
        <begin position="139"/>
        <end position="174"/>
    </location>
</feature>
<accession>A0AAD1XSN9</accession>
<dbReference type="CDD" id="cd00051">
    <property type="entry name" value="EFh"/>
    <property type="match status" value="1"/>
</dbReference>
<dbReference type="PANTHER" id="PTHR13720:SF33">
    <property type="entry name" value="HELP DOMAIN-CONTAINING PROTEIN"/>
    <property type="match status" value="1"/>
</dbReference>
<evidence type="ECO:0000256" key="1">
    <source>
        <dbReference type="ARBA" id="ARBA00006489"/>
    </source>
</evidence>
<feature type="repeat" description="WD" evidence="5">
    <location>
        <begin position="2239"/>
        <end position="2275"/>
    </location>
</feature>
<feature type="repeat" description="WD" evidence="5">
    <location>
        <begin position="2121"/>
        <end position="2162"/>
    </location>
</feature>
<keyword evidence="4" id="KW-0106">Calcium</keyword>
<evidence type="ECO:0000256" key="2">
    <source>
        <dbReference type="ARBA" id="ARBA00022574"/>
    </source>
</evidence>
<dbReference type="Pfam" id="PF03451">
    <property type="entry name" value="HELP"/>
    <property type="match status" value="3"/>
</dbReference>
<dbReference type="Proteomes" id="UP001295684">
    <property type="component" value="Unassembled WGS sequence"/>
</dbReference>
<dbReference type="SMART" id="SM00054">
    <property type="entry name" value="EFh"/>
    <property type="match status" value="3"/>
</dbReference>
<keyword evidence="2 5" id="KW-0853">WD repeat</keyword>
<dbReference type="InterPro" id="IPR036322">
    <property type="entry name" value="WD40_repeat_dom_sf"/>
</dbReference>
<sequence length="2275" mass="254331">MGSAHTTDKKKMPEDLLNLSNFSPGFIAKLKDKLESSTHQFSLDKEGLKQVFNCSNRECDVVFEYFDQNGDKKIDSYELLCAITMLSHSTLEEKAEILFDFYDFDKSKYITRDELVILMTNALTSLRAIAKEDPPKIKEIEKETDEFFSSADLNNDNKITLKEFKSYLKKNPTVLNILMNFNIAKKEDLGTDFGGGDLPECDSDLEAEINPPELHRDEKIDKAKQGVDFATAEGEGGLFSTEDVGGGDEFMAVKPWKGVIDHSVPSNYKPRKSDRDAPDANLKLEYVYGYRCHDVRNNLRYTSDDQFIYHTAALGICMDPIKNVQKFHFGHKDDIMSFALHPEGKIVATGEIGPKPLISIWDIETMEMITSFNGPLKKGISQLSFSPDGKYLAAGAMDDDHCVAVWEWGKNEAALKSKGRKTSLVASGKGGRSPFHSMTFTPDSKELIGTCVKEVRFYTFNKGVIKGKTGTGWGKTKQQSVLCSTFLGRTLVTGTYSGMLLLWKGRSISKRVEAHKGACNAIWNRTAEEGFITGGNDGLVIVWNSNYEQVNTLNIKDQSINSYIPKVRSVCENSKGNKILVGTRGGEIIEFTGKKSVMHLKSHCQDELWGLACHPSEDQFYTVGQDCMLAIWDIKSRRQQKFARLDCASDVLEFSQDAKYIALGYKNGQVTVLDAKSFAIRAVRRDRKKEISEIRFDPETKIMAVGAQDSMIYLYNVQKKFKPLRKLKGHHSRILHIDFTEGAEALKSVCTSYEILFFDTSTGKQVTSGASDYKDENWDTYTARLGWHVQGIWPACADGSDINSVDRSPDGTVCATADDFGFVKLFKFPTPVEKANFHKYIGHSSHVTKVRFHKKVDYLISTGGNDKAVFQWKYNFDQEGADEANVSDDDDSDLDDEFKTQKFEGDQSIPPPKNDDDDEGGLFASEDVGGGDERLAVLPFKGEVDNSWPSDFKAPSNGATVPNENIVMEYVHGYRSFDMRDSVKYADDPNEIIYTSAAIGIVLKKNENEQRFFNQHRDDVVSMDIHPDRNICASGQMAQRGRAKLVDLYVWDSDDCTILQRLAGFHRRAINVVRFSPNGKYLLSVGEDDNHSCAIYEWKTGRMVGSSKVGGAKMLTAAWKDDSEFVIAGVKEIKFFTMKGSRLDNKKGLFGRAGSVPICSSAFSFGGNLVTGTSKGKLLIWGGRKVKKEVKLSADSKHIWSVCATKSNCIVGDSAGTIYFLDNKFSVKDKIIVNTQFNPQIRSLDYLEDLDTLLIGTRGSEIYEYSEGKFTCYMRGHYDGEVWGCANHPEENLFVTCGGDKTVRIWSNREMIKASDPFEDDIKSVDWSSDGKFICVGGANGKAYNLDAESLEILGEVTSVLANKSKHCWLEDIKFSPDNTQFAFGTHGGLSKVELVTVDRSGKISKGKVIDVKMTSALTHLDWSVDGQFIVCNSQAYEIFWINAESYDRINASDSKDIEWYTWTCVLGFPVIGIWPGVDFTDVNTVCRSQNQKVLATGEDSSKVKLFRYPCYDEKAKAKEYFGHSSHLTEVKFSHRDDYLCTVGGNDKTVIFWRTDFGSGADKSESEQDDDEDYENIEDMEVSEDEFDDDIGAVKRRIVEQKKVAPKKPKEEEGMGLFEEEDAGGGDEFMAVKPWLGQMKEPSNYRKPPKNQEKPPTIALDLEWIHGYRARDSKNNIRILADGCIAYHAAAVGIVYDSEEHEQRFFNKHIDDITAIAFHSDERTVATGEIGPKPHIYIWDACTMQELVQIRGKLKKGIQSLSFSPSGKYLAACAIDVDHHCAVFDVKSGTCLAINKGGGNQIVDIAMKDDSEFVTVGVRHFRQWKLKSGVLSNKNGKFGRGKYSNMIVNCTFFKNYCITGTLKGEVLVWNGTTVTKCVKGQHEGPVDAIEVYGDLIFTGGRQGNIAILDEKFNVIHSVSTSKLGGANPGVNAFAYDGSRLIVGTRGSEVYELNFSMTSNDISVKNEVTAGHFAPCRKDNNEVWGLSVIPDTDSYVSVGDDGTMRVFNATDKRMEKRIDLNLDIDGNPLPKDSKTKELNNGAKGRSIDISPKRTLAAVGFRDGSLRIYSTKDWKILTEKKDRKSWIQDIKFSPEGDYLAVASHERFIDIYSVDKKFKRICFLKGHTGAITHLDWSESGEGLHSVCNSYELLYWDMNSKSQDKHGASNYRDEEWHTWTCTLGWPVQGIWQPGMDGSDINAVDRSPLEHSDGYKILAIGDDTGKVRAFRYPSMTENSKSVIGNGHSSHVTMVKFSPNGDHLYTAGGNDQCIFQWRVGM</sequence>
<dbReference type="Gene3D" id="1.10.238.10">
    <property type="entry name" value="EF-hand"/>
    <property type="match status" value="1"/>
</dbReference>
<evidence type="ECO:0000256" key="3">
    <source>
        <dbReference type="ARBA" id="ARBA00022737"/>
    </source>
</evidence>
<name>A0AAD1XSN9_EUPCR</name>
<dbReference type="SUPFAM" id="SSF47473">
    <property type="entry name" value="EF-hand"/>
    <property type="match status" value="1"/>
</dbReference>
<dbReference type="Pfam" id="PF23409">
    <property type="entry name" value="Beta-prop_EML"/>
    <property type="match status" value="3"/>
</dbReference>
<protein>
    <recommendedName>
        <fullName evidence="7">EF-hand domain-containing protein</fullName>
    </recommendedName>
</protein>
<keyword evidence="9" id="KW-1185">Reference proteome</keyword>
<dbReference type="SUPFAM" id="SSF82171">
    <property type="entry name" value="DPP6 N-terminal domain-like"/>
    <property type="match status" value="1"/>
</dbReference>
<dbReference type="InterPro" id="IPR002048">
    <property type="entry name" value="EF_hand_dom"/>
</dbReference>
<dbReference type="GO" id="GO:0008017">
    <property type="term" value="F:microtubule binding"/>
    <property type="evidence" value="ECO:0007669"/>
    <property type="project" value="TreeGrafter"/>
</dbReference>
<dbReference type="PRINTS" id="PR00450">
    <property type="entry name" value="RECOVERIN"/>
</dbReference>
<proteinExistence type="inferred from homology"/>
<dbReference type="InterPro" id="IPR011047">
    <property type="entry name" value="Quinoprotein_ADH-like_sf"/>
</dbReference>
<comment type="caution">
    <text evidence="8">The sequence shown here is derived from an EMBL/GenBank/DDBJ whole genome shotgun (WGS) entry which is preliminary data.</text>
</comment>
<dbReference type="SUPFAM" id="SSF50998">
    <property type="entry name" value="Quinoprotein alcohol dehydrogenase-like"/>
    <property type="match status" value="1"/>
</dbReference>
<dbReference type="InterPro" id="IPR050630">
    <property type="entry name" value="WD_repeat_EMAP"/>
</dbReference>
<evidence type="ECO:0000256" key="5">
    <source>
        <dbReference type="PROSITE-ProRule" id="PRU00221"/>
    </source>
</evidence>
<feature type="domain" description="EF-hand" evidence="7">
    <location>
        <begin position="90"/>
        <end position="125"/>
    </location>
</feature>
<evidence type="ECO:0000313" key="8">
    <source>
        <dbReference type="EMBL" id="CAI2378147.1"/>
    </source>
</evidence>
<gene>
    <name evidence="8" type="ORF">ECRASSUSDP1_LOCUS19542</name>
</gene>
<dbReference type="PANTHER" id="PTHR13720">
    <property type="entry name" value="WD-40 REPEAT PROTEIN"/>
    <property type="match status" value="1"/>
</dbReference>
<evidence type="ECO:0000313" key="9">
    <source>
        <dbReference type="Proteomes" id="UP001295684"/>
    </source>
</evidence>
<dbReference type="InterPro" id="IPR015943">
    <property type="entry name" value="WD40/YVTN_repeat-like_dom_sf"/>
</dbReference>
<dbReference type="FunFam" id="2.130.10.10:FF:000320">
    <property type="entry name" value="echinoderm microtubule-associated protein-like 6"/>
    <property type="match status" value="3"/>
</dbReference>
<reference evidence="8" key="1">
    <citation type="submission" date="2023-07" db="EMBL/GenBank/DDBJ databases">
        <authorList>
            <consortium name="AG Swart"/>
            <person name="Singh M."/>
            <person name="Singh A."/>
            <person name="Seah K."/>
            <person name="Emmerich C."/>
        </authorList>
    </citation>
    <scope>NUCLEOTIDE SEQUENCE</scope>
    <source>
        <strain evidence="8">DP1</strain>
    </source>
</reference>
<evidence type="ECO:0000259" key="7">
    <source>
        <dbReference type="PROSITE" id="PS50222"/>
    </source>
</evidence>
<organism evidence="8 9">
    <name type="scientific">Euplotes crassus</name>
    <dbReference type="NCBI Taxonomy" id="5936"/>
    <lineage>
        <taxon>Eukaryota</taxon>
        <taxon>Sar</taxon>
        <taxon>Alveolata</taxon>
        <taxon>Ciliophora</taxon>
        <taxon>Intramacronucleata</taxon>
        <taxon>Spirotrichea</taxon>
        <taxon>Hypotrichia</taxon>
        <taxon>Euplotida</taxon>
        <taxon>Euplotidae</taxon>
        <taxon>Moneuplotes</taxon>
    </lineage>
</organism>
<dbReference type="SUPFAM" id="SSF50978">
    <property type="entry name" value="WD40 repeat-like"/>
    <property type="match status" value="4"/>
</dbReference>
<dbReference type="Gene3D" id="2.130.10.10">
    <property type="entry name" value="YVTN repeat-like/Quinoprotein amine dehydrogenase"/>
    <property type="match status" value="6"/>
</dbReference>
<dbReference type="Pfam" id="PF13499">
    <property type="entry name" value="EF-hand_7"/>
    <property type="match status" value="1"/>
</dbReference>
<feature type="region of interest" description="Disordered" evidence="6">
    <location>
        <begin position="901"/>
        <end position="929"/>
    </location>
</feature>
<dbReference type="PROSITE" id="PS50222">
    <property type="entry name" value="EF_HAND_2"/>
    <property type="match status" value="3"/>
</dbReference>
<evidence type="ECO:0000256" key="6">
    <source>
        <dbReference type="SAM" id="MobiDB-lite"/>
    </source>
</evidence>
<dbReference type="InterPro" id="IPR011992">
    <property type="entry name" value="EF-hand-dom_pair"/>
</dbReference>
<evidence type="ECO:0000256" key="4">
    <source>
        <dbReference type="ARBA" id="ARBA00022837"/>
    </source>
</evidence>
<dbReference type="InterPro" id="IPR005108">
    <property type="entry name" value="HELP"/>
</dbReference>
<feature type="domain" description="EF-hand" evidence="7">
    <location>
        <begin position="54"/>
        <end position="89"/>
    </location>
</feature>
<dbReference type="InterPro" id="IPR018247">
    <property type="entry name" value="EF_Hand_1_Ca_BS"/>
</dbReference>
<dbReference type="InterPro" id="IPR055442">
    <property type="entry name" value="Beta-prop_EML-like_2nd"/>
</dbReference>
<feature type="repeat" description="WD" evidence="5">
    <location>
        <begin position="840"/>
        <end position="873"/>
    </location>
</feature>
<dbReference type="Pfam" id="PF23414">
    <property type="entry name" value="Beta-prop_EML_2"/>
    <property type="match status" value="3"/>
</dbReference>